<evidence type="ECO:0000313" key="2">
    <source>
        <dbReference type="Proteomes" id="UP000574104"/>
    </source>
</evidence>
<dbReference type="Gene3D" id="1.10.720.30">
    <property type="entry name" value="SAP domain"/>
    <property type="match status" value="1"/>
</dbReference>
<name>A0A842EMJ7_9LIST</name>
<comment type="caution">
    <text evidence="1">The sequence shown here is derived from an EMBL/GenBank/DDBJ whole genome shotgun (WGS) entry which is preliminary data.</text>
</comment>
<organism evidence="1 2">
    <name type="scientific">Listeria booriae</name>
    <dbReference type="NCBI Taxonomy" id="1552123"/>
    <lineage>
        <taxon>Bacteria</taxon>
        <taxon>Bacillati</taxon>
        <taxon>Bacillota</taxon>
        <taxon>Bacilli</taxon>
        <taxon>Bacillales</taxon>
        <taxon>Listeriaceae</taxon>
        <taxon>Listeria</taxon>
    </lineage>
</organism>
<proteinExistence type="predicted"/>
<dbReference type="AlphaFoldDB" id="A0A842EMJ7"/>
<accession>A0A842EMJ7</accession>
<dbReference type="InterPro" id="IPR036361">
    <property type="entry name" value="SAP_dom_sf"/>
</dbReference>
<dbReference type="EMBL" id="JAARSH010000005">
    <property type="protein sequence ID" value="MBC1616420.1"/>
    <property type="molecule type" value="Genomic_DNA"/>
</dbReference>
<gene>
    <name evidence="1" type="ORF">HB904_09480</name>
</gene>
<dbReference type="InterPro" id="IPR036269">
    <property type="entry name" value="Rho_N_sf"/>
</dbReference>
<protein>
    <submittedName>
        <fullName evidence="1">Uncharacterized protein</fullName>
    </submittedName>
</protein>
<dbReference type="SUPFAM" id="SSF68912">
    <property type="entry name" value="Rho N-terminal domain-like"/>
    <property type="match status" value="1"/>
</dbReference>
<evidence type="ECO:0000313" key="1">
    <source>
        <dbReference type="EMBL" id="MBC1616420.1"/>
    </source>
</evidence>
<dbReference type="Proteomes" id="UP000574104">
    <property type="component" value="Unassembled WGS sequence"/>
</dbReference>
<sequence>MTNSELKSVLDGLGIAYNAKATKAELIALIEGAENDGV</sequence>
<reference evidence="1 2" key="1">
    <citation type="submission" date="2020-03" db="EMBL/GenBank/DDBJ databases">
        <title>Soil Listeria distribution.</title>
        <authorList>
            <person name="Liao J."/>
            <person name="Wiedmann M."/>
        </authorList>
    </citation>
    <scope>NUCLEOTIDE SEQUENCE [LARGE SCALE GENOMIC DNA]</scope>
    <source>
        <strain evidence="1 2">FSL L7-1299</strain>
    </source>
</reference>